<organism evidence="4">
    <name type="scientific">mine drainage metagenome</name>
    <dbReference type="NCBI Taxonomy" id="410659"/>
    <lineage>
        <taxon>unclassified sequences</taxon>
        <taxon>metagenomes</taxon>
        <taxon>ecological metagenomes</taxon>
    </lineage>
</organism>
<dbReference type="InterPro" id="IPR028081">
    <property type="entry name" value="Leu-bd"/>
</dbReference>
<reference evidence="4" key="1">
    <citation type="submission" date="2016-10" db="EMBL/GenBank/DDBJ databases">
        <title>Sequence of Gallionella enrichment culture.</title>
        <authorList>
            <person name="Poehlein A."/>
            <person name="Muehling M."/>
            <person name="Daniel R."/>
        </authorList>
    </citation>
    <scope>NUCLEOTIDE SEQUENCE</scope>
</reference>
<dbReference type="PANTHER" id="PTHR47151:SF2">
    <property type="entry name" value="AMINO ACID BINDING PROTEIN"/>
    <property type="match status" value="1"/>
</dbReference>
<dbReference type="AlphaFoldDB" id="A0A1J5QH92"/>
<evidence type="ECO:0000313" key="4">
    <source>
        <dbReference type="EMBL" id="OIQ79372.1"/>
    </source>
</evidence>
<dbReference type="Gene3D" id="3.40.50.2300">
    <property type="match status" value="2"/>
</dbReference>
<dbReference type="InterPro" id="IPR028082">
    <property type="entry name" value="Peripla_BP_I"/>
</dbReference>
<feature type="region of interest" description="Disordered" evidence="2">
    <location>
        <begin position="300"/>
        <end position="325"/>
    </location>
</feature>
<evidence type="ECO:0000256" key="2">
    <source>
        <dbReference type="SAM" id="MobiDB-lite"/>
    </source>
</evidence>
<feature type="domain" description="Leucine-binding protein" evidence="3">
    <location>
        <begin position="24"/>
        <end position="268"/>
    </location>
</feature>
<accession>A0A1J5QH92</accession>
<name>A0A1J5QH92_9ZZZZ</name>
<evidence type="ECO:0000256" key="1">
    <source>
        <dbReference type="ARBA" id="ARBA00022729"/>
    </source>
</evidence>
<gene>
    <name evidence="4" type="primary">braC_17</name>
    <name evidence="4" type="ORF">GALL_388920</name>
</gene>
<evidence type="ECO:0000259" key="3">
    <source>
        <dbReference type="Pfam" id="PF13458"/>
    </source>
</evidence>
<sequence length="325" mass="34341">MVVASSLLTLSAASAHAKDLAALIGTARPLTGPQSAYGQDAANSVVMAVKTLNAQHAEVDGRPVLWQIGAEDDQADPKQATVAAQKFVDEKVNGAVGHLDSGCTDPASRIYDQAGIPDITPSSTDPKIAQLGFNTFFRMLANDNAIGAGLAQYAAHTLHLKTVAVVDDGTAYGQGFAKVFAADAKKDGMRVVALHQRPCHGLHGHTYQDQGRPPALIFYGGTYTQDGPMLRQRQQLGVESRFLGGDGICTSELAKLQGSAVDGTNCAEGHAGGTRVEDALRPRVRRQRLPTVLVLRLRRHPGAGARHDEGQVGRSQGLSALHPQH</sequence>
<keyword evidence="1" id="KW-0732">Signal</keyword>
<dbReference type="EMBL" id="MLJW01001226">
    <property type="protein sequence ID" value="OIQ79372.1"/>
    <property type="molecule type" value="Genomic_DNA"/>
</dbReference>
<protein>
    <submittedName>
        <fullName evidence="4">Leucine-, isoleucine-, valine-, threonine-, and alanine-binding protein</fullName>
    </submittedName>
</protein>
<dbReference type="SUPFAM" id="SSF53822">
    <property type="entry name" value="Periplasmic binding protein-like I"/>
    <property type="match status" value="1"/>
</dbReference>
<proteinExistence type="predicted"/>
<comment type="caution">
    <text evidence="4">The sequence shown here is derived from an EMBL/GenBank/DDBJ whole genome shotgun (WGS) entry which is preliminary data.</text>
</comment>
<dbReference type="PANTHER" id="PTHR47151">
    <property type="entry name" value="LEU/ILE/VAL-BINDING ABC TRANSPORTER SUBUNIT"/>
    <property type="match status" value="1"/>
</dbReference>
<dbReference type="CDD" id="cd06342">
    <property type="entry name" value="PBP1_ABC_LIVBP-like"/>
    <property type="match status" value="1"/>
</dbReference>
<dbReference type="Pfam" id="PF13458">
    <property type="entry name" value="Peripla_BP_6"/>
    <property type="match status" value="1"/>
</dbReference>